<evidence type="ECO:0000256" key="15">
    <source>
        <dbReference type="ARBA" id="ARBA00040883"/>
    </source>
</evidence>
<dbReference type="GO" id="GO:0005737">
    <property type="term" value="C:cytoplasm"/>
    <property type="evidence" value="ECO:0007669"/>
    <property type="project" value="UniProtKB-SubCell"/>
</dbReference>
<keyword evidence="12 16" id="KW-0630">Potassium</keyword>
<proteinExistence type="inferred from homology"/>
<dbReference type="HAMAP" id="MF_01274">
    <property type="entry name" value="Pantothen_kinase_3"/>
    <property type="match status" value="1"/>
</dbReference>
<keyword evidence="11 16" id="KW-0067">ATP-binding</keyword>
<evidence type="ECO:0000256" key="4">
    <source>
        <dbReference type="ARBA" id="ARBA00005225"/>
    </source>
</evidence>
<comment type="caution">
    <text evidence="17">The sequence shown here is derived from an EMBL/GenBank/DDBJ whole genome shotgun (WGS) entry which is preliminary data.</text>
</comment>
<comment type="pathway">
    <text evidence="4 16">Cofactor biosynthesis; coenzyme A biosynthesis; CoA from (R)-pantothenate: step 1/5.</text>
</comment>
<keyword evidence="9 16" id="KW-0547">Nucleotide-binding</keyword>
<evidence type="ECO:0000256" key="6">
    <source>
        <dbReference type="ARBA" id="ARBA00012102"/>
    </source>
</evidence>
<feature type="binding site" evidence="16">
    <location>
        <position position="195"/>
    </location>
    <ligand>
        <name>substrate</name>
    </ligand>
</feature>
<evidence type="ECO:0000256" key="3">
    <source>
        <dbReference type="ARBA" id="ARBA00004496"/>
    </source>
</evidence>
<evidence type="ECO:0000256" key="10">
    <source>
        <dbReference type="ARBA" id="ARBA00022777"/>
    </source>
</evidence>
<dbReference type="GO" id="GO:0046872">
    <property type="term" value="F:metal ion binding"/>
    <property type="evidence" value="ECO:0007669"/>
    <property type="project" value="UniProtKB-KW"/>
</dbReference>
<comment type="cofactor">
    <cofactor evidence="16">
        <name>NH4(+)</name>
        <dbReference type="ChEBI" id="CHEBI:28938"/>
    </cofactor>
    <cofactor evidence="16">
        <name>K(+)</name>
        <dbReference type="ChEBI" id="CHEBI:29103"/>
    </cofactor>
    <text evidence="16">A monovalent cation. Ammonium or potassium.</text>
</comment>
<dbReference type="InterPro" id="IPR043129">
    <property type="entry name" value="ATPase_NBD"/>
</dbReference>
<dbReference type="NCBIfam" id="TIGR00671">
    <property type="entry name" value="baf"/>
    <property type="match status" value="1"/>
</dbReference>
<feature type="active site" description="Proton acceptor" evidence="16">
    <location>
        <position position="119"/>
    </location>
</feature>
<dbReference type="GO" id="GO:0015937">
    <property type="term" value="P:coenzyme A biosynthetic process"/>
    <property type="evidence" value="ECO:0007669"/>
    <property type="project" value="UniProtKB-UniRule"/>
</dbReference>
<dbReference type="GO" id="GO:0004594">
    <property type="term" value="F:pantothenate kinase activity"/>
    <property type="evidence" value="ECO:0007669"/>
    <property type="project" value="UniProtKB-UniRule"/>
</dbReference>
<dbReference type="OrthoDB" id="9804707at2"/>
<accession>Q0YQ00</accession>
<sequence>MTSHLSGKPPSSDSFLLVVEIGNTTASFAVFRGEELLEVHKVPSEALTLHTDISGVIVPILAAWPQLGDAALCSVVPALDSLLKSELRRHIGGRIVEVASSLQLPFTLSYDSPESFGADRIALCALCRRLYPDEPVIALDIGTAITVDVLTAEGVYLGGLIMPGLDLMARALHDRTARLPLVRMKSPATLIGNSTEECIRNGIIWACVSGIEGLIGKITTLLCDNNEAGEPRVIVTGGSAPLISGLLETAPLHEELAVIRGTRYLFTLNAE</sequence>
<reference evidence="17 18" key="1">
    <citation type="submission" date="2006-07" db="EMBL/GenBank/DDBJ databases">
        <title>Annotation of the draft genome assembly of Chlorobium ferroxidans DSM 13031.</title>
        <authorList>
            <consortium name="US DOE Joint Genome Institute (JGI-ORNL)"/>
            <person name="Larimer F."/>
            <person name="Land M."/>
            <person name="Hauser L."/>
        </authorList>
    </citation>
    <scope>NUCLEOTIDE SEQUENCE [LARGE SCALE GENOMIC DNA]</scope>
    <source>
        <strain evidence="17 18">DSM 13031</strain>
    </source>
</reference>
<keyword evidence="8 16" id="KW-0808">Transferase</keyword>
<evidence type="ECO:0000256" key="8">
    <source>
        <dbReference type="ARBA" id="ARBA00022679"/>
    </source>
</evidence>
<evidence type="ECO:0000256" key="5">
    <source>
        <dbReference type="ARBA" id="ARBA00011738"/>
    </source>
</evidence>
<organism evidence="17 18">
    <name type="scientific">Chlorobium ferrooxidans DSM 13031</name>
    <dbReference type="NCBI Taxonomy" id="377431"/>
    <lineage>
        <taxon>Bacteria</taxon>
        <taxon>Pseudomonadati</taxon>
        <taxon>Chlorobiota</taxon>
        <taxon>Chlorobiia</taxon>
        <taxon>Chlorobiales</taxon>
        <taxon>Chlorobiaceae</taxon>
        <taxon>Chlorobium/Pelodictyon group</taxon>
        <taxon>Chlorobium</taxon>
    </lineage>
</organism>
<evidence type="ECO:0000256" key="14">
    <source>
        <dbReference type="ARBA" id="ARBA00038036"/>
    </source>
</evidence>
<feature type="binding site" evidence="16">
    <location>
        <begin position="117"/>
        <end position="120"/>
    </location>
    <ligand>
        <name>substrate</name>
    </ligand>
</feature>
<evidence type="ECO:0000256" key="9">
    <source>
        <dbReference type="ARBA" id="ARBA00022741"/>
    </source>
</evidence>
<dbReference type="CDD" id="cd24015">
    <property type="entry name" value="ASKHA_NBD_PanK-III"/>
    <property type="match status" value="1"/>
</dbReference>
<reference evidence="17 18" key="2">
    <citation type="submission" date="2006-07" db="EMBL/GenBank/DDBJ databases">
        <title>Sequencing of the draft genome and assembly of Chlorobium ferroxidans DSM 13031.</title>
        <authorList>
            <consortium name="US DOE Joint Genome Institute (JGI-PGF)"/>
            <person name="Copeland A."/>
            <person name="Lucas S."/>
            <person name="Lapidus A."/>
            <person name="Barry K."/>
            <person name="Glavina del Rio T."/>
            <person name="Dalin E."/>
            <person name="Tice H."/>
            <person name="Bruce D."/>
            <person name="Pitluck S."/>
            <person name="Richardson P."/>
        </authorList>
    </citation>
    <scope>NUCLEOTIDE SEQUENCE [LARGE SCALE GENOMIC DNA]</scope>
    <source>
        <strain evidence="17 18">DSM 13031</strain>
    </source>
</reference>
<dbReference type="RefSeq" id="WP_006367008.1">
    <property type="nucleotide sequence ID" value="NZ_AASE01000021.1"/>
</dbReference>
<gene>
    <name evidence="16" type="primary">coaX</name>
    <name evidence="17" type="ORF">CferDRAFT_0333</name>
</gene>
<dbReference type="InterPro" id="IPR004619">
    <property type="entry name" value="Type_III_PanK"/>
</dbReference>
<dbReference type="Gene3D" id="3.30.420.40">
    <property type="match status" value="2"/>
</dbReference>
<comment type="catalytic activity">
    <reaction evidence="1 16">
        <text>(R)-pantothenate + ATP = (R)-4'-phosphopantothenate + ADP + H(+)</text>
        <dbReference type="Rhea" id="RHEA:16373"/>
        <dbReference type="ChEBI" id="CHEBI:10986"/>
        <dbReference type="ChEBI" id="CHEBI:15378"/>
        <dbReference type="ChEBI" id="CHEBI:29032"/>
        <dbReference type="ChEBI" id="CHEBI:30616"/>
        <dbReference type="ChEBI" id="CHEBI:456216"/>
        <dbReference type="EC" id="2.7.1.33"/>
    </reaction>
</comment>
<dbReference type="AlphaFoldDB" id="Q0YQ00"/>
<evidence type="ECO:0000256" key="12">
    <source>
        <dbReference type="ARBA" id="ARBA00022958"/>
    </source>
</evidence>
<keyword evidence="7 16" id="KW-0963">Cytoplasm</keyword>
<dbReference type="PANTHER" id="PTHR34265">
    <property type="entry name" value="TYPE III PANTOTHENATE KINASE"/>
    <property type="match status" value="1"/>
</dbReference>
<dbReference type="PANTHER" id="PTHR34265:SF1">
    <property type="entry name" value="TYPE III PANTOTHENATE KINASE"/>
    <property type="match status" value="1"/>
</dbReference>
<dbReference type="Pfam" id="PF03309">
    <property type="entry name" value="Pan_kinase"/>
    <property type="match status" value="1"/>
</dbReference>
<protein>
    <recommendedName>
        <fullName evidence="15 16">Type III pantothenate kinase</fullName>
        <ecNumber evidence="6 16">2.7.1.33</ecNumber>
    </recommendedName>
    <alternativeName>
        <fullName evidence="16">PanK-III</fullName>
    </alternativeName>
    <alternativeName>
        <fullName evidence="16">Pantothenic acid kinase</fullName>
    </alternativeName>
</protein>
<keyword evidence="16" id="KW-0479">Metal-binding</keyword>
<evidence type="ECO:0000256" key="11">
    <source>
        <dbReference type="ARBA" id="ARBA00022840"/>
    </source>
</evidence>
<evidence type="ECO:0000256" key="16">
    <source>
        <dbReference type="HAMAP-Rule" id="MF_01274"/>
    </source>
</evidence>
<feature type="binding site" evidence="16">
    <location>
        <begin position="20"/>
        <end position="27"/>
    </location>
    <ligand>
        <name>ATP</name>
        <dbReference type="ChEBI" id="CHEBI:30616"/>
    </ligand>
</feature>
<dbReference type="SUPFAM" id="SSF53067">
    <property type="entry name" value="Actin-like ATPase domain"/>
    <property type="match status" value="2"/>
</dbReference>
<evidence type="ECO:0000313" key="17">
    <source>
        <dbReference type="EMBL" id="EAT58394.1"/>
    </source>
</evidence>
<evidence type="ECO:0000256" key="2">
    <source>
        <dbReference type="ARBA" id="ARBA00001958"/>
    </source>
</evidence>
<feature type="binding site" evidence="16">
    <location>
        <position position="140"/>
    </location>
    <ligand>
        <name>K(+)</name>
        <dbReference type="ChEBI" id="CHEBI:29103"/>
    </ligand>
</feature>
<evidence type="ECO:0000256" key="13">
    <source>
        <dbReference type="ARBA" id="ARBA00022993"/>
    </source>
</evidence>
<name>Q0YQ00_9CHLB</name>
<comment type="similarity">
    <text evidence="14 16">Belongs to the type III pantothenate kinase family.</text>
</comment>
<feature type="binding site" evidence="16">
    <location>
        <position position="110"/>
    </location>
    <ligand>
        <name>substrate</name>
    </ligand>
</feature>
<evidence type="ECO:0000256" key="1">
    <source>
        <dbReference type="ARBA" id="ARBA00001206"/>
    </source>
</evidence>
<dbReference type="Proteomes" id="UP000004162">
    <property type="component" value="Unassembled WGS sequence"/>
</dbReference>
<comment type="cofactor">
    <cofactor evidence="2">
        <name>K(+)</name>
        <dbReference type="ChEBI" id="CHEBI:29103"/>
    </cofactor>
</comment>
<dbReference type="GO" id="GO:0005524">
    <property type="term" value="F:ATP binding"/>
    <property type="evidence" value="ECO:0007669"/>
    <property type="project" value="UniProtKB-UniRule"/>
</dbReference>
<dbReference type="NCBIfam" id="NF009849">
    <property type="entry name" value="PRK13320.1-1"/>
    <property type="match status" value="1"/>
</dbReference>
<keyword evidence="10 16" id="KW-0418">Kinase</keyword>
<evidence type="ECO:0000256" key="7">
    <source>
        <dbReference type="ARBA" id="ARBA00022490"/>
    </source>
</evidence>
<comment type="function">
    <text evidence="16">Catalyzes the phosphorylation of pantothenate (Pan), the first step in CoA biosynthesis.</text>
</comment>
<comment type="subcellular location">
    <subcellularLocation>
        <location evidence="3 16">Cytoplasm</location>
    </subcellularLocation>
</comment>
<dbReference type="EMBL" id="AASE01000021">
    <property type="protein sequence ID" value="EAT58394.1"/>
    <property type="molecule type" value="Genomic_DNA"/>
</dbReference>
<keyword evidence="18" id="KW-1185">Reference proteome</keyword>
<dbReference type="UniPathway" id="UPA00241">
    <property type="reaction ID" value="UER00352"/>
</dbReference>
<keyword evidence="13 16" id="KW-0173">Coenzyme A biosynthesis</keyword>
<comment type="subunit">
    <text evidence="5 16">Homodimer.</text>
</comment>
<feature type="binding site" evidence="16">
    <location>
        <position position="143"/>
    </location>
    <ligand>
        <name>ATP</name>
        <dbReference type="ChEBI" id="CHEBI:30616"/>
    </ligand>
</feature>
<dbReference type="EC" id="2.7.1.33" evidence="6 16"/>
<evidence type="ECO:0000313" key="18">
    <source>
        <dbReference type="Proteomes" id="UP000004162"/>
    </source>
</evidence>